<evidence type="ECO:0000256" key="3">
    <source>
        <dbReference type="ARBA" id="ARBA00022692"/>
    </source>
</evidence>
<keyword evidence="4 6" id="KW-1133">Transmembrane helix</keyword>
<dbReference type="Proteomes" id="UP000693970">
    <property type="component" value="Unassembled WGS sequence"/>
</dbReference>
<dbReference type="AlphaFoldDB" id="A0A9K3PE09"/>
<dbReference type="GO" id="GO:0005886">
    <property type="term" value="C:plasma membrane"/>
    <property type="evidence" value="ECO:0007669"/>
    <property type="project" value="UniProtKB-SubCell"/>
</dbReference>
<feature type="transmembrane region" description="Helical" evidence="6">
    <location>
        <begin position="312"/>
        <end position="333"/>
    </location>
</feature>
<feature type="domain" description="EamA" evidence="8">
    <location>
        <begin position="135"/>
        <end position="261"/>
    </location>
</feature>
<feature type="transmembrane region" description="Helical" evidence="6">
    <location>
        <begin position="401"/>
        <end position="420"/>
    </location>
</feature>
<keyword evidence="3 6" id="KW-0812">Transmembrane</keyword>
<evidence type="ECO:0000313" key="10">
    <source>
        <dbReference type="Proteomes" id="UP000693970"/>
    </source>
</evidence>
<keyword evidence="10" id="KW-1185">Reference proteome</keyword>
<comment type="subcellular location">
    <subcellularLocation>
        <location evidence="1">Cell membrane</location>
        <topology evidence="1">Multi-pass membrane protein</topology>
    </subcellularLocation>
</comment>
<feature type="transmembrane region" description="Helical" evidence="6">
    <location>
        <begin position="186"/>
        <end position="204"/>
    </location>
</feature>
<feature type="transmembrane region" description="Helical" evidence="6">
    <location>
        <begin position="162"/>
        <end position="179"/>
    </location>
</feature>
<dbReference type="InterPro" id="IPR000620">
    <property type="entry name" value="EamA_dom"/>
</dbReference>
<evidence type="ECO:0000256" key="4">
    <source>
        <dbReference type="ARBA" id="ARBA00022989"/>
    </source>
</evidence>
<evidence type="ECO:0000256" key="6">
    <source>
        <dbReference type="SAM" id="Phobius"/>
    </source>
</evidence>
<keyword evidence="2" id="KW-1003">Cell membrane</keyword>
<reference evidence="9" key="1">
    <citation type="journal article" date="2021" name="Sci. Rep.">
        <title>Diploid genomic architecture of Nitzschia inconspicua, an elite biomass production diatom.</title>
        <authorList>
            <person name="Oliver A."/>
            <person name="Podell S."/>
            <person name="Pinowska A."/>
            <person name="Traller J.C."/>
            <person name="Smith S.R."/>
            <person name="McClure R."/>
            <person name="Beliaev A."/>
            <person name="Bohutskyi P."/>
            <person name="Hill E.A."/>
            <person name="Rabines A."/>
            <person name="Zheng H."/>
            <person name="Allen L.Z."/>
            <person name="Kuo A."/>
            <person name="Grigoriev I.V."/>
            <person name="Allen A.E."/>
            <person name="Hazlebeck D."/>
            <person name="Allen E.E."/>
        </authorList>
    </citation>
    <scope>NUCLEOTIDE SEQUENCE</scope>
    <source>
        <strain evidence="9">Hildebrandi</strain>
    </source>
</reference>
<protein>
    <submittedName>
        <fullName evidence="9">EamA-like transporter family protein</fullName>
    </submittedName>
</protein>
<reference evidence="9" key="2">
    <citation type="submission" date="2021-04" db="EMBL/GenBank/DDBJ databases">
        <authorList>
            <person name="Podell S."/>
        </authorList>
    </citation>
    <scope>NUCLEOTIDE SEQUENCE</scope>
    <source>
        <strain evidence="9">Hildebrandi</strain>
    </source>
</reference>
<dbReference type="PANTHER" id="PTHR42920:SF5">
    <property type="entry name" value="EAMA DOMAIN-CONTAINING PROTEIN"/>
    <property type="match status" value="1"/>
</dbReference>
<keyword evidence="7" id="KW-0732">Signal</keyword>
<organism evidence="9 10">
    <name type="scientific">Nitzschia inconspicua</name>
    <dbReference type="NCBI Taxonomy" id="303405"/>
    <lineage>
        <taxon>Eukaryota</taxon>
        <taxon>Sar</taxon>
        <taxon>Stramenopiles</taxon>
        <taxon>Ochrophyta</taxon>
        <taxon>Bacillariophyta</taxon>
        <taxon>Bacillariophyceae</taxon>
        <taxon>Bacillariophycidae</taxon>
        <taxon>Bacillariales</taxon>
        <taxon>Bacillariaceae</taxon>
        <taxon>Nitzschia</taxon>
    </lineage>
</organism>
<comment type="caution">
    <text evidence="9">The sequence shown here is derived from an EMBL/GenBank/DDBJ whole genome shotgun (WGS) entry which is preliminary data.</text>
</comment>
<feature type="domain" description="EamA" evidence="8">
    <location>
        <begin position="282"/>
        <end position="442"/>
    </location>
</feature>
<feature type="transmembrane region" description="Helical" evidence="6">
    <location>
        <begin position="281"/>
        <end position="300"/>
    </location>
</feature>
<dbReference type="OrthoDB" id="2017960at2759"/>
<feature type="transmembrane region" description="Helical" evidence="6">
    <location>
        <begin position="216"/>
        <end position="235"/>
    </location>
</feature>
<evidence type="ECO:0000256" key="7">
    <source>
        <dbReference type="SAM" id="SignalP"/>
    </source>
</evidence>
<dbReference type="EMBL" id="JAGRRH010000023">
    <property type="protein sequence ID" value="KAG7344247.1"/>
    <property type="molecule type" value="Genomic_DNA"/>
</dbReference>
<feature type="signal peptide" evidence="7">
    <location>
        <begin position="1"/>
        <end position="30"/>
    </location>
</feature>
<evidence type="ECO:0000256" key="5">
    <source>
        <dbReference type="ARBA" id="ARBA00023136"/>
    </source>
</evidence>
<feature type="transmembrane region" description="Helical" evidence="6">
    <location>
        <begin position="432"/>
        <end position="453"/>
    </location>
</feature>
<name>A0A9K3PE09_9STRA</name>
<dbReference type="InterPro" id="IPR051258">
    <property type="entry name" value="Diverse_Substrate_Transporter"/>
</dbReference>
<sequence length="461" mass="48516">MFGRSSNTAMAAVAVLVALSLASTTSNVEAFAELRHSAAMHSYTINLLPKQFSSTRLYLGFMEKKAGSVNTPVLQSSITSDLPSTRQSPATLQLYSNATTTTARMDYSLASPSAPAIDTASASSSLISPFLGYRLLLAAVACVYGTNFPLGSILDQSLPPSAASASRFFVAALALSPFVPKLDKELVPMALFGGSFTAMGYIAQSLALADTSPATVSFLGAATVIWCPLLEFLIHKQSMAWKDRPQVWIAGMLCLTGVGLLELFDGSGVPATTAVSGGKEWMGDGLALLQAVGFGTGIFMSEQMMKKQPQQALSITSVMVAVTAFWSLIWALSDGWMGSAPAWESMLLPNILMGHTDGLNAVSMDDPFLLGKAVLWTGLISTSLNFFLEIFALGQVPPGEASVILATEPLWAAAFASIILGETMGWNDYAGGFLIVAACLISGAQATDIHKFLSGGKDARK</sequence>
<feature type="transmembrane region" description="Helical" evidence="6">
    <location>
        <begin position="373"/>
        <end position="394"/>
    </location>
</feature>
<dbReference type="PANTHER" id="PTHR42920">
    <property type="entry name" value="OS03G0707200 PROTEIN-RELATED"/>
    <property type="match status" value="1"/>
</dbReference>
<evidence type="ECO:0000259" key="8">
    <source>
        <dbReference type="Pfam" id="PF00892"/>
    </source>
</evidence>
<feature type="chain" id="PRO_5039921695" evidence="7">
    <location>
        <begin position="31"/>
        <end position="461"/>
    </location>
</feature>
<evidence type="ECO:0000256" key="2">
    <source>
        <dbReference type="ARBA" id="ARBA00022475"/>
    </source>
</evidence>
<dbReference type="Pfam" id="PF00892">
    <property type="entry name" value="EamA"/>
    <property type="match status" value="2"/>
</dbReference>
<gene>
    <name evidence="9" type="ORF">IV203_022255</name>
</gene>
<evidence type="ECO:0000313" key="9">
    <source>
        <dbReference type="EMBL" id="KAG7344247.1"/>
    </source>
</evidence>
<evidence type="ECO:0000256" key="1">
    <source>
        <dbReference type="ARBA" id="ARBA00004651"/>
    </source>
</evidence>
<keyword evidence="5 6" id="KW-0472">Membrane</keyword>
<accession>A0A9K3PE09</accession>
<proteinExistence type="predicted"/>
<feature type="transmembrane region" description="Helical" evidence="6">
    <location>
        <begin position="247"/>
        <end position="269"/>
    </location>
</feature>